<feature type="domain" description="Thioredoxin" evidence="5">
    <location>
        <begin position="52"/>
        <end position="193"/>
    </location>
</feature>
<keyword evidence="2" id="KW-0201">Cytochrome c-type biogenesis</keyword>
<dbReference type="AlphaFoldDB" id="A0A495IYM9"/>
<dbReference type="PANTHER" id="PTHR42852:SF6">
    <property type="entry name" value="THIOL:DISULFIDE INTERCHANGE PROTEIN DSBE"/>
    <property type="match status" value="1"/>
</dbReference>
<keyword evidence="3" id="KW-1015">Disulfide bond</keyword>
<dbReference type="Gene3D" id="3.40.30.10">
    <property type="entry name" value="Glutaredoxin"/>
    <property type="match status" value="1"/>
</dbReference>
<dbReference type="PROSITE" id="PS51352">
    <property type="entry name" value="THIOREDOXIN_2"/>
    <property type="match status" value="1"/>
</dbReference>
<dbReference type="InterPro" id="IPR017937">
    <property type="entry name" value="Thioredoxin_CS"/>
</dbReference>
<dbReference type="Pfam" id="PF08534">
    <property type="entry name" value="Redoxin"/>
    <property type="match status" value="1"/>
</dbReference>
<name>A0A495IYM9_9SPHI</name>
<dbReference type="PANTHER" id="PTHR42852">
    <property type="entry name" value="THIOL:DISULFIDE INTERCHANGE PROTEIN DSBE"/>
    <property type="match status" value="1"/>
</dbReference>
<keyword evidence="7" id="KW-1185">Reference proteome</keyword>
<evidence type="ECO:0000313" key="6">
    <source>
        <dbReference type="EMBL" id="RKR81797.1"/>
    </source>
</evidence>
<dbReference type="GO" id="GO:0017004">
    <property type="term" value="P:cytochrome complex assembly"/>
    <property type="evidence" value="ECO:0007669"/>
    <property type="project" value="UniProtKB-KW"/>
</dbReference>
<evidence type="ECO:0000256" key="1">
    <source>
        <dbReference type="ARBA" id="ARBA00004196"/>
    </source>
</evidence>
<comment type="subcellular location">
    <subcellularLocation>
        <location evidence="1">Cell envelope</location>
    </subcellularLocation>
</comment>
<dbReference type="GO" id="GO:0016491">
    <property type="term" value="F:oxidoreductase activity"/>
    <property type="evidence" value="ECO:0007669"/>
    <property type="project" value="InterPro"/>
</dbReference>
<evidence type="ECO:0000259" key="5">
    <source>
        <dbReference type="PROSITE" id="PS51352"/>
    </source>
</evidence>
<evidence type="ECO:0000256" key="4">
    <source>
        <dbReference type="ARBA" id="ARBA00023284"/>
    </source>
</evidence>
<dbReference type="InterPro" id="IPR036249">
    <property type="entry name" value="Thioredoxin-like_sf"/>
</dbReference>
<dbReference type="GO" id="GO:0030313">
    <property type="term" value="C:cell envelope"/>
    <property type="evidence" value="ECO:0007669"/>
    <property type="project" value="UniProtKB-SubCell"/>
</dbReference>
<evidence type="ECO:0000313" key="7">
    <source>
        <dbReference type="Proteomes" id="UP000268007"/>
    </source>
</evidence>
<proteinExistence type="predicted"/>
<dbReference type="EMBL" id="RBKU01000001">
    <property type="protein sequence ID" value="RKR81797.1"/>
    <property type="molecule type" value="Genomic_DNA"/>
</dbReference>
<comment type="caution">
    <text evidence="6">The sequence shown here is derived from an EMBL/GenBank/DDBJ whole genome shotgun (WGS) entry which is preliminary data.</text>
</comment>
<dbReference type="OrthoDB" id="1095575at2"/>
<dbReference type="RefSeq" id="WP_121197467.1">
    <property type="nucleotide sequence ID" value="NZ_RBKU01000001.1"/>
</dbReference>
<gene>
    <name evidence="6" type="ORF">BDD43_1953</name>
</gene>
<reference evidence="6 7" key="1">
    <citation type="submission" date="2018-10" db="EMBL/GenBank/DDBJ databases">
        <title>Genomic Encyclopedia of Archaeal and Bacterial Type Strains, Phase II (KMG-II): from individual species to whole genera.</title>
        <authorList>
            <person name="Goeker M."/>
        </authorList>
    </citation>
    <scope>NUCLEOTIDE SEQUENCE [LARGE SCALE GENOMIC DNA]</scope>
    <source>
        <strain evidence="6 7">DSM 18602</strain>
    </source>
</reference>
<dbReference type="InterPro" id="IPR013766">
    <property type="entry name" value="Thioredoxin_domain"/>
</dbReference>
<keyword evidence="4" id="KW-0676">Redox-active center</keyword>
<organism evidence="6 7">
    <name type="scientific">Mucilaginibacter gracilis</name>
    <dbReference type="NCBI Taxonomy" id="423350"/>
    <lineage>
        <taxon>Bacteria</taxon>
        <taxon>Pseudomonadati</taxon>
        <taxon>Bacteroidota</taxon>
        <taxon>Sphingobacteriia</taxon>
        <taxon>Sphingobacteriales</taxon>
        <taxon>Sphingobacteriaceae</taxon>
        <taxon>Mucilaginibacter</taxon>
    </lineage>
</organism>
<protein>
    <submittedName>
        <fullName evidence="6">Thiol-disulfide isomerase/thioredoxin</fullName>
    </submittedName>
</protein>
<dbReference type="InterPro" id="IPR050553">
    <property type="entry name" value="Thioredoxin_ResA/DsbE_sf"/>
</dbReference>
<dbReference type="InterPro" id="IPR013740">
    <property type="entry name" value="Redoxin"/>
</dbReference>
<evidence type="ECO:0000256" key="2">
    <source>
        <dbReference type="ARBA" id="ARBA00022748"/>
    </source>
</evidence>
<dbReference type="CDD" id="cd02966">
    <property type="entry name" value="TlpA_like_family"/>
    <property type="match status" value="1"/>
</dbReference>
<evidence type="ECO:0000256" key="3">
    <source>
        <dbReference type="ARBA" id="ARBA00023157"/>
    </source>
</evidence>
<keyword evidence="6" id="KW-0413">Isomerase</keyword>
<accession>A0A495IYM9</accession>
<dbReference type="SUPFAM" id="SSF52833">
    <property type="entry name" value="Thioredoxin-like"/>
    <property type="match status" value="1"/>
</dbReference>
<dbReference type="GO" id="GO:0016853">
    <property type="term" value="F:isomerase activity"/>
    <property type="evidence" value="ECO:0007669"/>
    <property type="project" value="UniProtKB-KW"/>
</dbReference>
<dbReference type="Proteomes" id="UP000268007">
    <property type="component" value="Unassembled WGS sequence"/>
</dbReference>
<sequence>MVKTIAITTLSFSALLFNGYTNHIPSQGKNAHLQNLQHSSGNVKTATDTLGLKAGDKCPDIVFRDTTGYNGHDVKLSSFKGKYVLIDVWASWCAPCRAQYPHLVLLENKMKNKEIVFVSISIDTRVFRWKGPALQSMGGIQWMVKDEGFEKAFGITTIPRFILLDKKGNVLNPKMPLPSHPELEQELNKLKGI</sequence>
<dbReference type="PROSITE" id="PS00194">
    <property type="entry name" value="THIOREDOXIN_1"/>
    <property type="match status" value="1"/>
</dbReference>